<comment type="caution">
    <text evidence="10">The sequence shown here is derived from an EMBL/GenBank/DDBJ whole genome shotgun (WGS) entry which is preliminary data.</text>
</comment>
<accession>A0A101FGV9</accession>
<organism evidence="10 11">
    <name type="scientific">Thermacetogenium phaeum</name>
    <dbReference type="NCBI Taxonomy" id="85874"/>
    <lineage>
        <taxon>Bacteria</taxon>
        <taxon>Bacillati</taxon>
        <taxon>Bacillota</taxon>
        <taxon>Clostridia</taxon>
        <taxon>Thermoanaerobacterales</taxon>
        <taxon>Thermoanaerobacteraceae</taxon>
        <taxon>Thermacetogenium</taxon>
    </lineage>
</organism>
<comment type="catalytic activity">
    <reaction evidence="5 7">
        <text>S-adenosyl-L-homocysteine + H2O = L-homocysteine + adenosine</text>
        <dbReference type="Rhea" id="RHEA:21708"/>
        <dbReference type="ChEBI" id="CHEBI:15377"/>
        <dbReference type="ChEBI" id="CHEBI:16335"/>
        <dbReference type="ChEBI" id="CHEBI:57856"/>
        <dbReference type="ChEBI" id="CHEBI:58199"/>
        <dbReference type="EC" id="3.13.2.1"/>
    </reaction>
</comment>
<dbReference type="AlphaFoldDB" id="A0A101FGV9"/>
<feature type="binding site" evidence="5">
    <location>
        <position position="188"/>
    </location>
    <ligand>
        <name>substrate</name>
    </ligand>
</feature>
<comment type="function">
    <text evidence="5">May play a key role in the regulation of the intracellular concentration of adenosylhomocysteine.</text>
</comment>
<dbReference type="InterPro" id="IPR042172">
    <property type="entry name" value="Adenosylhomocyst_ase-like_sf"/>
</dbReference>
<dbReference type="GO" id="GO:0006730">
    <property type="term" value="P:one-carbon metabolic process"/>
    <property type="evidence" value="ECO:0007669"/>
    <property type="project" value="UniProtKB-UniRule"/>
</dbReference>
<comment type="caution">
    <text evidence="5">Lacks conserved residue(s) required for the propagation of feature annotation.</text>
</comment>
<feature type="binding site" evidence="5 6">
    <location>
        <begin position="297"/>
        <end position="299"/>
    </location>
    <ligand>
        <name>NAD(+)</name>
        <dbReference type="ChEBI" id="CHEBI:57540"/>
    </ligand>
</feature>
<feature type="binding site" evidence="5">
    <location>
        <position position="184"/>
    </location>
    <ligand>
        <name>substrate</name>
    </ligand>
</feature>
<dbReference type="NCBIfam" id="TIGR00936">
    <property type="entry name" value="ahcY"/>
    <property type="match status" value="1"/>
</dbReference>
<feature type="binding site" evidence="5 6">
    <location>
        <position position="344"/>
    </location>
    <ligand>
        <name>NAD(+)</name>
        <dbReference type="ChEBI" id="CHEBI:57540"/>
    </ligand>
</feature>
<dbReference type="Pfam" id="PF05221">
    <property type="entry name" value="AdoHcyase"/>
    <property type="match status" value="2"/>
</dbReference>
<evidence type="ECO:0000256" key="6">
    <source>
        <dbReference type="PIRSR" id="PIRSR001109-2"/>
    </source>
</evidence>
<evidence type="ECO:0000256" key="3">
    <source>
        <dbReference type="ARBA" id="ARBA00022801"/>
    </source>
</evidence>
<evidence type="ECO:0000256" key="4">
    <source>
        <dbReference type="ARBA" id="ARBA00023027"/>
    </source>
</evidence>
<reference evidence="11" key="1">
    <citation type="journal article" date="2015" name="MBio">
        <title>Genome-Resolved Metagenomic Analysis Reveals Roles for Candidate Phyla and Other Microbial Community Members in Biogeochemical Transformations in Oil Reservoirs.</title>
        <authorList>
            <person name="Hu P."/>
            <person name="Tom L."/>
            <person name="Singh A."/>
            <person name="Thomas B.C."/>
            <person name="Baker B.J."/>
            <person name="Piceno Y.M."/>
            <person name="Andersen G.L."/>
            <person name="Banfield J.F."/>
        </authorList>
    </citation>
    <scope>NUCLEOTIDE SEQUENCE [LARGE SCALE GENOMIC DNA]</scope>
</reference>
<dbReference type="GO" id="GO:0004013">
    <property type="term" value="F:adenosylhomocysteinase activity"/>
    <property type="evidence" value="ECO:0007669"/>
    <property type="project" value="UniProtKB-UniRule"/>
</dbReference>
<name>A0A101FGV9_9THEO</name>
<evidence type="ECO:0000256" key="7">
    <source>
        <dbReference type="RuleBase" id="RU000548"/>
    </source>
</evidence>
<dbReference type="SMART" id="SM00997">
    <property type="entry name" value="AdoHcyase_NAD"/>
    <property type="match status" value="1"/>
</dbReference>
<feature type="binding site" evidence="6">
    <location>
        <begin position="220"/>
        <end position="225"/>
    </location>
    <ligand>
        <name>NAD(+)</name>
        <dbReference type="ChEBI" id="CHEBI:57540"/>
    </ligand>
</feature>
<sequence length="422" mass="46270">MGECSCLRLTDEDMGRNGAERIEWAWRKMPVLQQVREEWERIQPLSGVKIAACLHISAKTANLARVLKAGGAEVVLCASNPLSTQDDIAAALNVVYGIPTFARRGVDHETYYHQINATLDTGPDLTIDDGADLVTTLHRERPEQARRVIGGCEETTTGVVRLRSMARDGALHYPVVAVNDAMTKHLFDNRYGTGQSSLDGILRATNYLIAGSVFVVVGYGWCGRGIAARARGLGARVIVVEVDPFKALEAVMDGHEVTNMKEAAGKADFIVTATGDVHVVGREHIPYLKDGVILSNAGHFNVEIDIPALEEQARSRRLVKKDVEEFTMHDGRRIYLLAEGRLVNLACGEGHPVEVMDMSFANQALSAAWLIAQQGKLSPGVYRVPREIDERVARLKLAAYGIEIEELTAEQKEYLASWQAGT</sequence>
<dbReference type="PATRIC" id="fig|85874.4.peg.1720"/>
<dbReference type="EC" id="3.13.2.1" evidence="5"/>
<dbReference type="PIRSF" id="PIRSF001109">
    <property type="entry name" value="Ad_hcy_hydrolase"/>
    <property type="match status" value="1"/>
</dbReference>
<protein>
    <recommendedName>
        <fullName evidence="5">Adenosylhomocysteinase</fullName>
        <ecNumber evidence="5">3.13.2.1</ecNumber>
    </recommendedName>
    <alternativeName>
        <fullName evidence="5">S-adenosyl-L-homocysteine hydrolase</fullName>
        <shortName evidence="5">AdoHcyase</shortName>
    </alternativeName>
</protein>
<feature type="binding site" evidence="5">
    <location>
        <begin position="218"/>
        <end position="223"/>
    </location>
    <ligand>
        <name>NAD(+)</name>
        <dbReference type="ChEBI" id="CHEBI:57540"/>
    </ligand>
</feature>
<comment type="subcellular location">
    <subcellularLocation>
        <location evidence="5">Cytoplasm</location>
    </subcellularLocation>
</comment>
<dbReference type="GO" id="GO:0071269">
    <property type="term" value="P:L-homocysteine biosynthetic process"/>
    <property type="evidence" value="ECO:0007669"/>
    <property type="project" value="UniProtKB-UniRule"/>
</dbReference>
<dbReference type="Gene3D" id="3.40.50.1480">
    <property type="entry name" value="Adenosylhomocysteinase-like"/>
    <property type="match status" value="1"/>
</dbReference>
<evidence type="ECO:0000256" key="8">
    <source>
        <dbReference type="RuleBase" id="RU004166"/>
    </source>
</evidence>
<proteinExistence type="inferred from homology"/>
<evidence type="ECO:0000256" key="1">
    <source>
        <dbReference type="ARBA" id="ARBA00007122"/>
    </source>
</evidence>
<evidence type="ECO:0000256" key="5">
    <source>
        <dbReference type="HAMAP-Rule" id="MF_00563"/>
    </source>
</evidence>
<feature type="binding site" evidence="5">
    <location>
        <position position="154"/>
    </location>
    <ligand>
        <name>substrate</name>
    </ligand>
</feature>
<dbReference type="InterPro" id="IPR000043">
    <property type="entry name" value="Adenosylhomocysteinase-like"/>
</dbReference>
<dbReference type="GO" id="GO:0005829">
    <property type="term" value="C:cytosol"/>
    <property type="evidence" value="ECO:0007669"/>
    <property type="project" value="TreeGrafter"/>
</dbReference>
<evidence type="ECO:0000259" key="9">
    <source>
        <dbReference type="SMART" id="SM00997"/>
    </source>
</evidence>
<dbReference type="CDD" id="cd00401">
    <property type="entry name" value="SAHH"/>
    <property type="match status" value="1"/>
</dbReference>
<keyword evidence="3 5" id="KW-0378">Hydrolase</keyword>
<dbReference type="PROSITE" id="PS00739">
    <property type="entry name" value="ADOHCYASE_2"/>
    <property type="match status" value="1"/>
</dbReference>
<dbReference type="InterPro" id="IPR036291">
    <property type="entry name" value="NAD(P)-bd_dom_sf"/>
</dbReference>
<comment type="pathway">
    <text evidence="5 7">Amino-acid biosynthesis; L-homocysteine biosynthesis; L-homocysteine from S-adenosyl-L-homocysteine: step 1/1.</text>
</comment>
<evidence type="ECO:0000313" key="10">
    <source>
        <dbReference type="EMBL" id="KUK36722.1"/>
    </source>
</evidence>
<feature type="binding site" evidence="5 6">
    <location>
        <begin position="155"/>
        <end position="157"/>
    </location>
    <ligand>
        <name>NAD(+)</name>
        <dbReference type="ChEBI" id="CHEBI:57540"/>
    </ligand>
</feature>
<evidence type="ECO:0000256" key="2">
    <source>
        <dbReference type="ARBA" id="ARBA00022563"/>
    </source>
</evidence>
<dbReference type="InterPro" id="IPR015878">
    <property type="entry name" value="Ado_hCys_hydrolase_NAD-bd"/>
</dbReference>
<dbReference type="InterPro" id="IPR020082">
    <property type="entry name" value="S-Ado-L-homoCys_hydrolase_CS"/>
</dbReference>
<dbReference type="Pfam" id="PF00670">
    <property type="entry name" value="AdoHcyase_NAD"/>
    <property type="match status" value="1"/>
</dbReference>
<keyword evidence="4 5" id="KW-0520">NAD</keyword>
<dbReference type="EMBL" id="LGFO01000050">
    <property type="protein sequence ID" value="KUK36722.1"/>
    <property type="molecule type" value="Genomic_DNA"/>
</dbReference>
<evidence type="ECO:0000313" key="11">
    <source>
        <dbReference type="Proteomes" id="UP000053326"/>
    </source>
</evidence>
<feature type="domain" description="S-adenosyl-L-homocysteine hydrolase NAD binding" evidence="9">
    <location>
        <begin position="189"/>
        <end position="350"/>
    </location>
</feature>
<dbReference type="PANTHER" id="PTHR23420">
    <property type="entry name" value="ADENOSYLHOMOCYSTEINASE"/>
    <property type="match status" value="1"/>
</dbReference>
<keyword evidence="5" id="KW-0963">Cytoplasm</keyword>
<dbReference type="SUPFAM" id="SSF52283">
    <property type="entry name" value="Formate/glycerate dehydrogenase catalytic domain-like"/>
    <property type="match status" value="1"/>
</dbReference>
<dbReference type="PANTHER" id="PTHR23420:SF0">
    <property type="entry name" value="ADENOSYLHOMOCYSTEINASE"/>
    <property type="match status" value="1"/>
</dbReference>
<comment type="cofactor">
    <cofactor evidence="5 6 7">
        <name>NAD(+)</name>
        <dbReference type="ChEBI" id="CHEBI:57540"/>
    </cofactor>
    <text evidence="5 6 7">Binds 1 NAD(+) per subunit.</text>
</comment>
<dbReference type="SMART" id="SM00996">
    <property type="entry name" value="AdoHcyase"/>
    <property type="match status" value="1"/>
</dbReference>
<feature type="binding site" evidence="6">
    <location>
        <position position="351"/>
    </location>
    <ligand>
        <name>NAD(+)</name>
        <dbReference type="ChEBI" id="CHEBI:57540"/>
    </ligand>
</feature>
<comment type="similarity">
    <text evidence="1 5 8">Belongs to the adenosylhomocysteinase family.</text>
</comment>
<keyword evidence="2 5" id="KW-0554">One-carbon metabolism</keyword>
<dbReference type="HAMAP" id="MF_00563">
    <property type="entry name" value="AdoHcyase"/>
    <property type="match status" value="1"/>
</dbReference>
<dbReference type="UniPathway" id="UPA00314">
    <property type="reaction ID" value="UER00076"/>
</dbReference>
<feature type="binding site" evidence="5 6">
    <location>
        <position position="241"/>
    </location>
    <ligand>
        <name>NAD(+)</name>
        <dbReference type="ChEBI" id="CHEBI:57540"/>
    </ligand>
</feature>
<dbReference type="FunFam" id="3.40.50.720:FF:000004">
    <property type="entry name" value="Adenosylhomocysteinase"/>
    <property type="match status" value="1"/>
</dbReference>
<dbReference type="Proteomes" id="UP000053326">
    <property type="component" value="Unassembled WGS sequence"/>
</dbReference>
<dbReference type="SUPFAM" id="SSF51735">
    <property type="entry name" value="NAD(P)-binding Rossmann-fold domains"/>
    <property type="match status" value="1"/>
</dbReference>
<gene>
    <name evidence="5" type="primary">ahcY</name>
    <name evidence="10" type="ORF">XD66_0567</name>
</gene>
<feature type="binding site" evidence="5">
    <location>
        <position position="129"/>
    </location>
    <ligand>
        <name>substrate</name>
    </ligand>
</feature>
<dbReference type="NCBIfam" id="NF004005">
    <property type="entry name" value="PRK05476.2-3"/>
    <property type="match status" value="1"/>
</dbReference>
<dbReference type="GO" id="GO:0033353">
    <property type="term" value="P:S-adenosylmethionine cycle"/>
    <property type="evidence" value="ECO:0007669"/>
    <property type="project" value="TreeGrafter"/>
</dbReference>
<dbReference type="Gene3D" id="3.40.50.720">
    <property type="entry name" value="NAD(P)-binding Rossmann-like Domain"/>
    <property type="match status" value="1"/>
</dbReference>
<feature type="binding site" evidence="5">
    <location>
        <position position="189"/>
    </location>
    <ligand>
        <name>NAD(+)</name>
        <dbReference type="ChEBI" id="CHEBI:57540"/>
    </ligand>
</feature>